<evidence type="ECO:0000313" key="2">
    <source>
        <dbReference type="Proteomes" id="UP000546642"/>
    </source>
</evidence>
<evidence type="ECO:0000313" key="1">
    <source>
        <dbReference type="EMBL" id="MBB6170187.1"/>
    </source>
</evidence>
<reference evidence="1 2" key="1">
    <citation type="submission" date="2020-08" db="EMBL/GenBank/DDBJ databases">
        <title>Sequencing the genomes of 1000 actinobacteria strains.</title>
        <authorList>
            <person name="Klenk H.-P."/>
        </authorList>
    </citation>
    <scope>NUCLEOTIDE SEQUENCE [LARGE SCALE GENOMIC DNA]</scope>
    <source>
        <strain evidence="1 2">DSM 46659</strain>
    </source>
</reference>
<name>A0A7W9YDL4_9ACTN</name>
<keyword evidence="2" id="KW-1185">Reference proteome</keyword>
<protein>
    <submittedName>
        <fullName evidence="1">Uncharacterized protein</fullName>
    </submittedName>
</protein>
<organism evidence="1 2">
    <name type="scientific">Nocardiopsis mwathae</name>
    <dbReference type="NCBI Taxonomy" id="1472723"/>
    <lineage>
        <taxon>Bacteria</taxon>
        <taxon>Bacillati</taxon>
        <taxon>Actinomycetota</taxon>
        <taxon>Actinomycetes</taxon>
        <taxon>Streptosporangiales</taxon>
        <taxon>Nocardiopsidaceae</taxon>
        <taxon>Nocardiopsis</taxon>
    </lineage>
</organism>
<comment type="caution">
    <text evidence="1">The sequence shown here is derived from an EMBL/GenBank/DDBJ whole genome shotgun (WGS) entry which is preliminary data.</text>
</comment>
<dbReference type="RefSeq" id="WP_184072664.1">
    <property type="nucleotide sequence ID" value="NZ_JACHDS010000001.1"/>
</dbReference>
<accession>A0A7W9YDL4</accession>
<proteinExistence type="predicted"/>
<dbReference type="AlphaFoldDB" id="A0A7W9YDL4"/>
<sequence>MAGPETAASMWLRARYPGTVVWHGSHTRRWWAMVPDHPRLLEAPTIEALELLVASRLWTRHEVRASCPEVPPTQHGIRHLAALRPLQPTIA</sequence>
<gene>
    <name evidence="1" type="ORF">HNR23_000247</name>
</gene>
<dbReference type="EMBL" id="JACHDS010000001">
    <property type="protein sequence ID" value="MBB6170187.1"/>
    <property type="molecule type" value="Genomic_DNA"/>
</dbReference>
<dbReference type="Proteomes" id="UP000546642">
    <property type="component" value="Unassembled WGS sequence"/>
</dbReference>